<keyword evidence="2" id="KW-0489">Methyltransferase</keyword>
<dbReference type="Proteomes" id="UP000269352">
    <property type="component" value="Unassembled WGS sequence"/>
</dbReference>
<comment type="caution">
    <text evidence="2">The sequence shown here is derived from an EMBL/GenBank/DDBJ whole genome shotgun (WGS) entry which is preliminary data.</text>
</comment>
<dbReference type="Gene3D" id="3.40.50.150">
    <property type="entry name" value="Vaccinia Virus protein VP39"/>
    <property type="match status" value="2"/>
</dbReference>
<name>A0A388TBB6_TERA1</name>
<dbReference type="GO" id="GO:0032259">
    <property type="term" value="P:methylation"/>
    <property type="evidence" value="ECO:0007669"/>
    <property type="project" value="UniProtKB-KW"/>
</dbReference>
<dbReference type="Pfam" id="PF05050">
    <property type="entry name" value="Methyltransf_21"/>
    <property type="match status" value="1"/>
</dbReference>
<protein>
    <submittedName>
        <fullName evidence="2">Methyltransferase FkbM family protein</fullName>
    </submittedName>
</protein>
<dbReference type="GO" id="GO:0008168">
    <property type="term" value="F:methyltransferase activity"/>
    <property type="evidence" value="ECO:0007669"/>
    <property type="project" value="UniProtKB-KW"/>
</dbReference>
<dbReference type="InterPro" id="IPR029063">
    <property type="entry name" value="SAM-dependent_MTases_sf"/>
</dbReference>
<dbReference type="InterPro" id="IPR006342">
    <property type="entry name" value="FkbM_mtfrase"/>
</dbReference>
<evidence type="ECO:0000313" key="3">
    <source>
        <dbReference type="Proteomes" id="UP000269352"/>
    </source>
</evidence>
<keyword evidence="3" id="KW-1185">Reference proteome</keyword>
<sequence length="220" mass="25161">MHYDSSCGLNYVLHENKKMYFPRSWDKSYTQYYYSSLLAEQDTASPHLYLTDNFQAQNGDVIVDVGTAEGNFALSVIDKAQKLYLFETDKQWLEALEKTFAPWQDKVTIVNKYVSDRNNANCVTLDSFFSGEKINFLKADIEGAELQMLNGAKNLLAKSTKLRLVLCTYHKQDDAELFNSILTAQNFKTEFSSGYMLIPGLPNFKPPYLRRGVIRATKLV</sequence>
<dbReference type="AlphaFoldDB" id="A0A388TBB6"/>
<gene>
    <name evidence="2" type="ORF">NO1_1308</name>
</gene>
<feature type="domain" description="Methyltransferase FkbM" evidence="1">
    <location>
        <begin position="76"/>
        <end position="179"/>
    </location>
</feature>
<accession>A0A388TBB6</accession>
<keyword evidence="2" id="KW-0808">Transferase</keyword>
<evidence type="ECO:0000313" key="2">
    <source>
        <dbReference type="EMBL" id="GBR74074.1"/>
    </source>
</evidence>
<dbReference type="EMBL" id="BGZN01000028">
    <property type="protein sequence ID" value="GBR74074.1"/>
    <property type="molecule type" value="Genomic_DNA"/>
</dbReference>
<organism evidence="2 3">
    <name type="scientific">Termititenax aidoneus</name>
    <dbReference type="NCBI Taxonomy" id="2218524"/>
    <lineage>
        <taxon>Bacteria</taxon>
        <taxon>Bacillati</taxon>
        <taxon>Candidatus Margulisiibacteriota</taxon>
        <taxon>Candidatus Termititenacia</taxon>
        <taxon>Candidatus Termititenacales</taxon>
        <taxon>Candidatus Termititenacaceae</taxon>
        <taxon>Candidatus Termititenax</taxon>
    </lineage>
</organism>
<proteinExistence type="predicted"/>
<evidence type="ECO:0000259" key="1">
    <source>
        <dbReference type="Pfam" id="PF05050"/>
    </source>
</evidence>
<reference evidence="2 3" key="1">
    <citation type="journal article" date="2019" name="ISME J.">
        <title>Genome analyses of uncultured TG2/ZB3 bacteria in 'Margulisbacteria' specifically attached to ectosymbiotic spirochetes of protists in the termite gut.</title>
        <authorList>
            <person name="Utami Y.D."/>
            <person name="Kuwahara H."/>
            <person name="Igai K."/>
            <person name="Murakami T."/>
            <person name="Sugaya K."/>
            <person name="Morikawa T."/>
            <person name="Nagura Y."/>
            <person name="Yuki M."/>
            <person name="Deevong P."/>
            <person name="Inoue T."/>
            <person name="Kihara K."/>
            <person name="Lo N."/>
            <person name="Yamada A."/>
            <person name="Ohkuma M."/>
            <person name="Hongoh Y."/>
        </authorList>
    </citation>
    <scope>NUCLEOTIDE SEQUENCE [LARGE SCALE GENOMIC DNA]</scope>
    <source>
        <strain evidence="2">NkOx7-01</strain>
    </source>
</reference>
<dbReference type="SUPFAM" id="SSF53335">
    <property type="entry name" value="S-adenosyl-L-methionine-dependent methyltransferases"/>
    <property type="match status" value="1"/>
</dbReference>